<dbReference type="PANTHER" id="PTHR36115:SF9">
    <property type="entry name" value="LMO1584 PROTEIN"/>
    <property type="match status" value="1"/>
</dbReference>
<dbReference type="InterPro" id="IPR010432">
    <property type="entry name" value="RDD"/>
</dbReference>
<organism evidence="9 10">
    <name type="scientific">Heyndrickxia oleronia</name>
    <dbReference type="NCBI Taxonomy" id="38875"/>
    <lineage>
        <taxon>Bacteria</taxon>
        <taxon>Bacillati</taxon>
        <taxon>Bacillota</taxon>
        <taxon>Bacilli</taxon>
        <taxon>Bacillales</taxon>
        <taxon>Bacillaceae</taxon>
        <taxon>Heyndrickxia</taxon>
    </lineage>
</organism>
<evidence type="ECO:0000256" key="2">
    <source>
        <dbReference type="ARBA" id="ARBA00022475"/>
    </source>
</evidence>
<evidence type="ECO:0000256" key="4">
    <source>
        <dbReference type="ARBA" id="ARBA00022989"/>
    </source>
</evidence>
<dbReference type="EMBL" id="MTLA01000008">
    <property type="protein sequence ID" value="OOP70237.1"/>
    <property type="molecule type" value="Genomic_DNA"/>
</dbReference>
<dbReference type="Proteomes" id="UP001159179">
    <property type="component" value="Unassembled WGS sequence"/>
</dbReference>
<dbReference type="GO" id="GO:0005886">
    <property type="term" value="C:plasma membrane"/>
    <property type="evidence" value="ECO:0007669"/>
    <property type="project" value="UniProtKB-SubCell"/>
</dbReference>
<feature type="transmembrane region" description="Helical" evidence="6">
    <location>
        <begin position="129"/>
        <end position="147"/>
    </location>
</feature>
<dbReference type="InterPro" id="IPR051791">
    <property type="entry name" value="Pra-immunoreactive"/>
</dbReference>
<dbReference type="AlphaFoldDB" id="A0A8E2LGQ8"/>
<keyword evidence="5 6" id="KW-0472">Membrane</keyword>
<sequence>MVVDVGLEKQEKEYAGFWIRFGAYLIDGIILSIPLAIFMIIFSLIFIGEIVFLNPTSSQFEAELSGPKVVSFLATYFIFCLVALFGSMAYFAGFQSSKMQATPGKLLFGLKVVDIQGNRITFWRGLGRYFAMILSGIFYIGYIIAAFTEKKQALHDMIAGTYVIKAK</sequence>
<keyword evidence="4 6" id="KW-1133">Transmembrane helix</keyword>
<evidence type="ECO:0000313" key="10">
    <source>
        <dbReference type="Proteomes" id="UP000189761"/>
    </source>
</evidence>
<feature type="transmembrane region" description="Helical" evidence="6">
    <location>
        <begin position="73"/>
        <end position="92"/>
    </location>
</feature>
<dbReference type="EMBL" id="JAROYP010000004">
    <property type="protein sequence ID" value="MDH5160988.1"/>
    <property type="molecule type" value="Genomic_DNA"/>
</dbReference>
<keyword evidence="2" id="KW-1003">Cell membrane</keyword>
<evidence type="ECO:0000256" key="5">
    <source>
        <dbReference type="ARBA" id="ARBA00023136"/>
    </source>
</evidence>
<evidence type="ECO:0000256" key="6">
    <source>
        <dbReference type="SAM" id="Phobius"/>
    </source>
</evidence>
<comment type="caution">
    <text evidence="9">The sequence shown here is derived from an EMBL/GenBank/DDBJ whole genome shotgun (WGS) entry which is preliminary data.</text>
</comment>
<evidence type="ECO:0000256" key="3">
    <source>
        <dbReference type="ARBA" id="ARBA00022692"/>
    </source>
</evidence>
<comment type="subcellular location">
    <subcellularLocation>
        <location evidence="1">Cell membrane</location>
        <topology evidence="1">Multi-pass membrane protein</topology>
    </subcellularLocation>
</comment>
<keyword evidence="10" id="KW-1185">Reference proteome</keyword>
<feature type="transmembrane region" description="Helical" evidence="6">
    <location>
        <begin position="21"/>
        <end position="53"/>
    </location>
</feature>
<protein>
    <submittedName>
        <fullName evidence="9">RDD family protein</fullName>
    </submittedName>
</protein>
<evidence type="ECO:0000313" key="9">
    <source>
        <dbReference type="EMBL" id="OOP70237.1"/>
    </source>
</evidence>
<evidence type="ECO:0000259" key="7">
    <source>
        <dbReference type="Pfam" id="PF06271"/>
    </source>
</evidence>
<reference evidence="8" key="2">
    <citation type="submission" date="2023-03" db="EMBL/GenBank/DDBJ databases">
        <title>Bacterial isolates from washroom surfaces on a university campus.</title>
        <authorList>
            <person name="Holman D.B."/>
            <person name="Gzyl K.E."/>
            <person name="Taheri A.E."/>
        </authorList>
    </citation>
    <scope>NUCLEOTIDE SEQUENCE</scope>
    <source>
        <strain evidence="8">RD03</strain>
    </source>
</reference>
<dbReference type="Proteomes" id="UP000189761">
    <property type="component" value="Unassembled WGS sequence"/>
</dbReference>
<evidence type="ECO:0000313" key="8">
    <source>
        <dbReference type="EMBL" id="MDH5160988.1"/>
    </source>
</evidence>
<dbReference type="PANTHER" id="PTHR36115">
    <property type="entry name" value="PROLINE-RICH ANTIGEN HOMOLOG-RELATED"/>
    <property type="match status" value="1"/>
</dbReference>
<reference evidence="9 10" key="1">
    <citation type="submission" date="2017-01" db="EMBL/GenBank/DDBJ databases">
        <title>Draft genome sequence of Bacillus oleronius.</title>
        <authorList>
            <person name="Allam M."/>
        </authorList>
    </citation>
    <scope>NUCLEOTIDE SEQUENCE [LARGE SCALE GENOMIC DNA]</scope>
    <source>
        <strain evidence="9 10">DSM 9356</strain>
    </source>
</reference>
<keyword evidence="3 6" id="KW-0812">Transmembrane</keyword>
<proteinExistence type="predicted"/>
<feature type="domain" description="RDD" evidence="7">
    <location>
        <begin position="14"/>
        <end position="160"/>
    </location>
</feature>
<gene>
    <name evidence="9" type="ORF">BWZ43_00860</name>
    <name evidence="8" type="ORF">P5X88_08570</name>
</gene>
<name>A0A8E2LGQ8_9BACI</name>
<dbReference type="Pfam" id="PF06271">
    <property type="entry name" value="RDD"/>
    <property type="match status" value="1"/>
</dbReference>
<evidence type="ECO:0000256" key="1">
    <source>
        <dbReference type="ARBA" id="ARBA00004651"/>
    </source>
</evidence>
<accession>A0A8E2LGQ8</accession>